<organism evidence="15">
    <name type="scientific">Candidatus Electrothrix aestuarii</name>
    <dbReference type="NCBI Taxonomy" id="3062594"/>
    <lineage>
        <taxon>Bacteria</taxon>
        <taxon>Pseudomonadati</taxon>
        <taxon>Thermodesulfobacteriota</taxon>
        <taxon>Desulfobulbia</taxon>
        <taxon>Desulfobulbales</taxon>
        <taxon>Desulfobulbaceae</taxon>
        <taxon>Candidatus Electrothrix</taxon>
    </lineage>
</organism>
<dbReference type="CDD" id="cd07958">
    <property type="entry name" value="Anticodon_Ia_Leu_BEm"/>
    <property type="match status" value="1"/>
</dbReference>
<dbReference type="EMBL" id="CP159373">
    <property type="protein sequence ID" value="XCN75233.1"/>
    <property type="molecule type" value="Genomic_DNA"/>
</dbReference>
<feature type="binding site" evidence="9">
    <location>
        <position position="589"/>
    </location>
    <ligand>
        <name>ATP</name>
        <dbReference type="ChEBI" id="CHEBI:30616"/>
    </ligand>
</feature>
<dbReference type="InterPro" id="IPR025709">
    <property type="entry name" value="Leu_tRNA-synth_edit"/>
</dbReference>
<evidence type="ECO:0000259" key="14">
    <source>
        <dbReference type="Pfam" id="PF13603"/>
    </source>
</evidence>
<dbReference type="Gene3D" id="3.10.20.590">
    <property type="match status" value="1"/>
</dbReference>
<dbReference type="KEGG" id="eaj:Q3M24_11035"/>
<keyword evidence="2 9" id="KW-0963">Cytoplasm</keyword>
<dbReference type="AlphaFoldDB" id="A0AAU8M2A0"/>
<dbReference type="SUPFAM" id="SSF50677">
    <property type="entry name" value="ValRS/IleRS/LeuRS editing domain"/>
    <property type="match status" value="1"/>
</dbReference>
<comment type="catalytic activity">
    <reaction evidence="8 9">
        <text>tRNA(Leu) + L-leucine + ATP = L-leucyl-tRNA(Leu) + AMP + diphosphate</text>
        <dbReference type="Rhea" id="RHEA:11688"/>
        <dbReference type="Rhea" id="RHEA-COMP:9613"/>
        <dbReference type="Rhea" id="RHEA-COMP:9622"/>
        <dbReference type="ChEBI" id="CHEBI:30616"/>
        <dbReference type="ChEBI" id="CHEBI:33019"/>
        <dbReference type="ChEBI" id="CHEBI:57427"/>
        <dbReference type="ChEBI" id="CHEBI:78442"/>
        <dbReference type="ChEBI" id="CHEBI:78494"/>
        <dbReference type="ChEBI" id="CHEBI:456215"/>
        <dbReference type="EC" id="6.1.1.4"/>
    </reaction>
</comment>
<dbReference type="SUPFAM" id="SSF52374">
    <property type="entry name" value="Nucleotidylyl transferase"/>
    <property type="match status" value="1"/>
</dbReference>
<dbReference type="CDD" id="cd00812">
    <property type="entry name" value="LeuRS_core"/>
    <property type="match status" value="1"/>
</dbReference>
<proteinExistence type="inferred from homology"/>
<feature type="domain" description="Methionyl/Leucyl tRNA synthetase" evidence="13">
    <location>
        <begin position="47"/>
        <end position="187"/>
    </location>
</feature>
<gene>
    <name evidence="9 15" type="primary">leuS</name>
    <name evidence="15" type="ORF">Q3M24_11035</name>
</gene>
<dbReference type="PRINTS" id="PR00985">
    <property type="entry name" value="TRNASYNTHLEU"/>
</dbReference>
<evidence type="ECO:0000256" key="8">
    <source>
        <dbReference type="ARBA" id="ARBA00047469"/>
    </source>
</evidence>
<evidence type="ECO:0000256" key="4">
    <source>
        <dbReference type="ARBA" id="ARBA00022741"/>
    </source>
</evidence>
<dbReference type="InterPro" id="IPR002302">
    <property type="entry name" value="Leu-tRNA-ligase"/>
</dbReference>
<dbReference type="FunFam" id="1.10.730.10:FF:000011">
    <property type="entry name" value="Leucine--tRNA ligase chloroplastic/mitochondrial"/>
    <property type="match status" value="1"/>
</dbReference>
<dbReference type="InterPro" id="IPR001412">
    <property type="entry name" value="aa-tRNA-synth_I_CS"/>
</dbReference>
<dbReference type="Gene3D" id="1.10.730.10">
    <property type="entry name" value="Isoleucyl-tRNA Synthetase, Domain 1"/>
    <property type="match status" value="2"/>
</dbReference>
<evidence type="ECO:0000259" key="13">
    <source>
        <dbReference type="Pfam" id="PF09334"/>
    </source>
</evidence>
<dbReference type="InterPro" id="IPR009008">
    <property type="entry name" value="Val/Leu/Ile-tRNA-synth_edit"/>
</dbReference>
<protein>
    <recommendedName>
        <fullName evidence="9">Leucine--tRNA ligase</fullName>
        <ecNumber evidence="9">6.1.1.4</ecNumber>
    </recommendedName>
    <alternativeName>
        <fullName evidence="9">Leucyl-tRNA synthetase</fullName>
        <shortName evidence="9">LeuRS</shortName>
    </alternativeName>
</protein>
<name>A0AAU8M2A0_9BACT</name>
<feature type="domain" description="Aminoacyl-tRNA synthetase class Ia" evidence="11">
    <location>
        <begin position="425"/>
        <end position="625"/>
    </location>
</feature>
<dbReference type="Pfam" id="PF00133">
    <property type="entry name" value="tRNA-synt_1"/>
    <property type="match status" value="1"/>
</dbReference>
<evidence type="ECO:0000256" key="3">
    <source>
        <dbReference type="ARBA" id="ARBA00022598"/>
    </source>
</evidence>
<evidence type="ECO:0000256" key="1">
    <source>
        <dbReference type="ARBA" id="ARBA00005594"/>
    </source>
</evidence>
<evidence type="ECO:0000259" key="12">
    <source>
        <dbReference type="Pfam" id="PF08264"/>
    </source>
</evidence>
<dbReference type="GO" id="GO:0004823">
    <property type="term" value="F:leucine-tRNA ligase activity"/>
    <property type="evidence" value="ECO:0007669"/>
    <property type="project" value="UniProtKB-UniRule"/>
</dbReference>
<evidence type="ECO:0000256" key="2">
    <source>
        <dbReference type="ARBA" id="ARBA00022490"/>
    </source>
</evidence>
<feature type="short sequence motif" description="'KMSKS' region" evidence="9">
    <location>
        <begin position="586"/>
        <end position="590"/>
    </location>
</feature>
<evidence type="ECO:0000259" key="11">
    <source>
        <dbReference type="Pfam" id="PF00133"/>
    </source>
</evidence>
<dbReference type="FunFam" id="3.40.50.620:FF:000056">
    <property type="entry name" value="Leucine--tRNA ligase"/>
    <property type="match status" value="1"/>
</dbReference>
<keyword evidence="4 9" id="KW-0547">Nucleotide-binding</keyword>
<evidence type="ECO:0000256" key="7">
    <source>
        <dbReference type="ARBA" id="ARBA00023146"/>
    </source>
</evidence>
<dbReference type="Pfam" id="PF09334">
    <property type="entry name" value="tRNA-synt_1g"/>
    <property type="match status" value="1"/>
</dbReference>
<evidence type="ECO:0000256" key="5">
    <source>
        <dbReference type="ARBA" id="ARBA00022840"/>
    </source>
</evidence>
<dbReference type="InterPro" id="IPR009080">
    <property type="entry name" value="tRNAsynth_Ia_anticodon-bd"/>
</dbReference>
<reference evidence="15" key="1">
    <citation type="journal article" date="2024" name="Syst. Appl. Microbiol.">
        <title>First single-strain enrichments of Electrothrix cable bacteria, description of E. aestuarii sp. nov. and E. rattekaaiensis sp. nov., and proposal of a cable bacteria taxonomy following the rules of the SeqCode.</title>
        <authorList>
            <person name="Plum-Jensen L.E."/>
            <person name="Schramm A."/>
            <person name="Marshall I.P.G."/>
        </authorList>
    </citation>
    <scope>NUCLEOTIDE SEQUENCE</scope>
    <source>
        <strain evidence="15">Rat1</strain>
    </source>
</reference>
<dbReference type="InterPro" id="IPR002300">
    <property type="entry name" value="aa-tRNA-synth_Ia"/>
</dbReference>
<evidence type="ECO:0000313" key="15">
    <source>
        <dbReference type="EMBL" id="XCN75233.1"/>
    </source>
</evidence>
<feature type="short sequence motif" description="'HIGH' region" evidence="9">
    <location>
        <begin position="48"/>
        <end position="58"/>
    </location>
</feature>
<sequence length="837" mass="95502">MSMTAQENQKYDFKAIEAKWQQYWQEKKSYKVSEDPDREKYYLLEMFPYPSGRIHMGHVRNYSIGDVIARYKRMRGYNVLHPMGWDAFGLPAENAALKHGVHPAQWTYENISYMRNQLKAMGLSYDWEREIATCHPEYYRWEQLVFLQLLEKGLVYRKKTTVNWCEDCATVLAREQVIDGCCWRCDQQVVPKNMYGWFLKITDYADELLEDLEQLGGWPEKVVTMQRNWIGRSQGLACDFQVEGEGEKITIFTTRPDTIYGVTFMSLAVEHPLLEQLIAGTEQEQPVREFIEKTLVEKQRMAVDQEPEKHGVFTGKYCINPFNGDRVPIYVANFVLMEYGTGAVMAVPAHDQRDFDFARKYDLPIRPVVQPEEKLVGANMEEAWDGDGVLADSADFSGLTSAEAKKAIVEYAEQKGFGKAHITYRLRDWGISRQRYWGAPIPVIHCETCGAVPVPAEQLPVLLPGSLPPYGSHSPLHQQEDFYTVTCPQCGQAAKRETDTMDTFMESSWYFARYTSPRNENAPLDKEAAQYWLAVDQYIGGVEHAILHLLYARFFTKILRDLGYLTIDEPFANLLTQGMVIKDGAKMSKSKGNVVDPHDLITQYGADTVRLFSLFAAPPERDLEWNAQGVEGSFRFLNRVFRLIQTHADCFAGSEERNGEAAPIQLDKLSREDRQLHRKTHQSIQRVTDSIESNFHFNTAISGVMELVNQITAASSEGAVQPVDQAVLREALQTVLMLLFPMVPHFCQELWESTGHKELLDNQQWPAYDAEAIKEDELIIVVQVNGKVRSRLQVAADTDEESIKQAALDDEKITGFIGDKAVKKIIVVKGKLVNIVI</sequence>
<dbReference type="PANTHER" id="PTHR43740">
    <property type="entry name" value="LEUCYL-TRNA SYNTHETASE"/>
    <property type="match status" value="1"/>
</dbReference>
<reference evidence="15" key="2">
    <citation type="submission" date="2024-06" db="EMBL/GenBank/DDBJ databases">
        <authorList>
            <person name="Plum-Jensen L.E."/>
            <person name="Schramm A."/>
            <person name="Marshall I.P.G."/>
        </authorList>
    </citation>
    <scope>NUCLEOTIDE SEQUENCE</scope>
    <source>
        <strain evidence="15">Rat1</strain>
    </source>
</reference>
<dbReference type="Pfam" id="PF08264">
    <property type="entry name" value="Anticodon_1"/>
    <property type="match status" value="1"/>
</dbReference>
<dbReference type="GO" id="GO:0005524">
    <property type="term" value="F:ATP binding"/>
    <property type="evidence" value="ECO:0007669"/>
    <property type="project" value="UniProtKB-UniRule"/>
</dbReference>
<evidence type="ECO:0000256" key="9">
    <source>
        <dbReference type="HAMAP-Rule" id="MF_00049"/>
    </source>
</evidence>
<dbReference type="GO" id="GO:0002161">
    <property type="term" value="F:aminoacyl-tRNA deacylase activity"/>
    <property type="evidence" value="ECO:0007669"/>
    <property type="project" value="InterPro"/>
</dbReference>
<evidence type="ECO:0000256" key="10">
    <source>
        <dbReference type="RuleBase" id="RU363035"/>
    </source>
</evidence>
<dbReference type="InterPro" id="IPR015413">
    <property type="entry name" value="Methionyl/Leucyl_tRNA_Synth"/>
</dbReference>
<dbReference type="PROSITE" id="PS00178">
    <property type="entry name" value="AA_TRNA_LIGASE_I"/>
    <property type="match status" value="1"/>
</dbReference>
<dbReference type="SUPFAM" id="SSF47323">
    <property type="entry name" value="Anticodon-binding domain of a subclass of class I aminoacyl-tRNA synthetases"/>
    <property type="match status" value="1"/>
</dbReference>
<dbReference type="InterPro" id="IPR013155">
    <property type="entry name" value="M/V/L/I-tRNA-synth_anticd-bd"/>
</dbReference>
<keyword evidence="7 9" id="KW-0030">Aminoacyl-tRNA synthetase</keyword>
<dbReference type="GO" id="GO:0005829">
    <property type="term" value="C:cytosol"/>
    <property type="evidence" value="ECO:0007669"/>
    <property type="project" value="TreeGrafter"/>
</dbReference>
<dbReference type="FunFam" id="3.10.20.590:FF:000001">
    <property type="entry name" value="Leucine--tRNA ligase"/>
    <property type="match status" value="1"/>
</dbReference>
<feature type="domain" description="Methionyl/Valyl/Leucyl/Isoleucyl-tRNA synthetase anticodon-binding" evidence="12">
    <location>
        <begin position="673"/>
        <end position="801"/>
    </location>
</feature>
<accession>A0AAU8M2A0</accession>
<dbReference type="Gene3D" id="3.40.50.620">
    <property type="entry name" value="HUPs"/>
    <property type="match status" value="2"/>
</dbReference>
<dbReference type="EC" id="6.1.1.4" evidence="9"/>
<evidence type="ECO:0000256" key="6">
    <source>
        <dbReference type="ARBA" id="ARBA00022917"/>
    </source>
</evidence>
<dbReference type="NCBIfam" id="TIGR00396">
    <property type="entry name" value="leuS_bact"/>
    <property type="match status" value="1"/>
</dbReference>
<dbReference type="Pfam" id="PF13603">
    <property type="entry name" value="tRNA-synt_1_2"/>
    <property type="match status" value="1"/>
</dbReference>
<dbReference type="FunFam" id="3.40.50.620:FF:000003">
    <property type="entry name" value="Leucine--tRNA ligase"/>
    <property type="match status" value="1"/>
</dbReference>
<comment type="similarity">
    <text evidence="1 9 10">Belongs to the class-I aminoacyl-tRNA synthetase family.</text>
</comment>
<comment type="subcellular location">
    <subcellularLocation>
        <location evidence="9">Cytoplasm</location>
    </subcellularLocation>
</comment>
<keyword evidence="5 9" id="KW-0067">ATP-binding</keyword>
<dbReference type="InterPro" id="IPR014729">
    <property type="entry name" value="Rossmann-like_a/b/a_fold"/>
</dbReference>
<keyword evidence="3 9" id="KW-0436">Ligase</keyword>
<feature type="domain" description="Leucyl-tRNA synthetase editing" evidence="14">
    <location>
        <begin position="227"/>
        <end position="412"/>
    </location>
</feature>
<keyword evidence="6 9" id="KW-0648">Protein biosynthesis</keyword>
<dbReference type="GO" id="GO:0006429">
    <property type="term" value="P:leucyl-tRNA aminoacylation"/>
    <property type="evidence" value="ECO:0007669"/>
    <property type="project" value="UniProtKB-UniRule"/>
</dbReference>
<dbReference type="PANTHER" id="PTHR43740:SF2">
    <property type="entry name" value="LEUCINE--TRNA LIGASE, MITOCHONDRIAL"/>
    <property type="match status" value="1"/>
</dbReference>
<dbReference type="HAMAP" id="MF_00049_B">
    <property type="entry name" value="Leu_tRNA_synth_B"/>
    <property type="match status" value="1"/>
</dbReference>